<feature type="chain" id="PRO_5037150847" evidence="2">
    <location>
        <begin position="24"/>
        <end position="116"/>
    </location>
</feature>
<feature type="signal peptide" evidence="2">
    <location>
        <begin position="1"/>
        <end position="23"/>
    </location>
</feature>
<evidence type="ECO:0000256" key="1">
    <source>
        <dbReference type="SAM" id="MobiDB-lite"/>
    </source>
</evidence>
<gene>
    <name evidence="3" type="ORF">GCM10011380_36260</name>
</gene>
<keyword evidence="4" id="KW-1185">Reference proteome</keyword>
<dbReference type="RefSeq" id="WP_188661297.1">
    <property type="nucleotide sequence ID" value="NZ_BMIH01000009.1"/>
</dbReference>
<comment type="caution">
    <text evidence="3">The sequence shown here is derived from an EMBL/GenBank/DDBJ whole genome shotgun (WGS) entry which is preliminary data.</text>
</comment>
<feature type="region of interest" description="Disordered" evidence="1">
    <location>
        <begin position="44"/>
        <end position="71"/>
    </location>
</feature>
<protein>
    <submittedName>
        <fullName evidence="3">Uncharacterized protein</fullName>
    </submittedName>
</protein>
<dbReference type="Proteomes" id="UP000623067">
    <property type="component" value="Unassembled WGS sequence"/>
</dbReference>
<dbReference type="AlphaFoldDB" id="A0A916TGY3"/>
<accession>A0A916TGY3</accession>
<sequence length="116" mass="12303">MRSLVNFLAGLMLVFSLQTTAMAHALERTNVSVSAQAPIATQIAEGHTPGDADQVPADGDKGYPHHHGGCHGHQFAQPVKFASATWTPGVRQTTLSEVRTVLPRSTADPALRPPQA</sequence>
<evidence type="ECO:0000313" key="3">
    <source>
        <dbReference type="EMBL" id="GGB43569.1"/>
    </source>
</evidence>
<reference evidence="3" key="2">
    <citation type="submission" date="2020-09" db="EMBL/GenBank/DDBJ databases">
        <authorList>
            <person name="Sun Q."/>
            <person name="Zhou Y."/>
        </authorList>
    </citation>
    <scope>NUCLEOTIDE SEQUENCE</scope>
    <source>
        <strain evidence="3">CGMCC 1.15330</strain>
    </source>
</reference>
<organism evidence="3 4">
    <name type="scientific">Sphingomonas metalli</name>
    <dbReference type="NCBI Taxonomy" id="1779358"/>
    <lineage>
        <taxon>Bacteria</taxon>
        <taxon>Pseudomonadati</taxon>
        <taxon>Pseudomonadota</taxon>
        <taxon>Alphaproteobacteria</taxon>
        <taxon>Sphingomonadales</taxon>
        <taxon>Sphingomonadaceae</taxon>
        <taxon>Sphingomonas</taxon>
    </lineage>
</organism>
<keyword evidence="2" id="KW-0732">Signal</keyword>
<evidence type="ECO:0000256" key="2">
    <source>
        <dbReference type="SAM" id="SignalP"/>
    </source>
</evidence>
<name>A0A916TGY3_9SPHN</name>
<dbReference type="EMBL" id="BMIH01000009">
    <property type="protein sequence ID" value="GGB43569.1"/>
    <property type="molecule type" value="Genomic_DNA"/>
</dbReference>
<reference evidence="3" key="1">
    <citation type="journal article" date="2014" name="Int. J. Syst. Evol. Microbiol.">
        <title>Complete genome sequence of Corynebacterium casei LMG S-19264T (=DSM 44701T), isolated from a smear-ripened cheese.</title>
        <authorList>
            <consortium name="US DOE Joint Genome Institute (JGI-PGF)"/>
            <person name="Walter F."/>
            <person name="Albersmeier A."/>
            <person name="Kalinowski J."/>
            <person name="Ruckert C."/>
        </authorList>
    </citation>
    <scope>NUCLEOTIDE SEQUENCE</scope>
    <source>
        <strain evidence="3">CGMCC 1.15330</strain>
    </source>
</reference>
<proteinExistence type="predicted"/>
<evidence type="ECO:0000313" key="4">
    <source>
        <dbReference type="Proteomes" id="UP000623067"/>
    </source>
</evidence>